<evidence type="ECO:0000256" key="1">
    <source>
        <dbReference type="SAM" id="MobiDB-lite"/>
    </source>
</evidence>
<name>A0A0C3E158_9AGAM</name>
<dbReference type="HOGENOM" id="CLU_102303_0_0_1"/>
<reference evidence="3" key="2">
    <citation type="submission" date="2015-01" db="EMBL/GenBank/DDBJ databases">
        <title>Evolutionary Origins and Diversification of the Mycorrhizal Mutualists.</title>
        <authorList>
            <consortium name="DOE Joint Genome Institute"/>
            <consortium name="Mycorrhizal Genomics Consortium"/>
            <person name="Kohler A."/>
            <person name="Kuo A."/>
            <person name="Nagy L.G."/>
            <person name="Floudas D."/>
            <person name="Copeland A."/>
            <person name="Barry K.W."/>
            <person name="Cichocki N."/>
            <person name="Veneault-Fourrey C."/>
            <person name="LaButti K."/>
            <person name="Lindquist E.A."/>
            <person name="Lipzen A."/>
            <person name="Lundell T."/>
            <person name="Morin E."/>
            <person name="Murat C."/>
            <person name="Riley R."/>
            <person name="Ohm R."/>
            <person name="Sun H."/>
            <person name="Tunlid A."/>
            <person name="Henrissat B."/>
            <person name="Grigoriev I.V."/>
            <person name="Hibbett D.S."/>
            <person name="Martin F."/>
        </authorList>
    </citation>
    <scope>NUCLEOTIDE SEQUENCE [LARGE SCALE GENOMIC DNA]</scope>
    <source>
        <strain evidence="3">Foug A</strain>
    </source>
</reference>
<dbReference type="Proteomes" id="UP000053989">
    <property type="component" value="Unassembled WGS sequence"/>
</dbReference>
<proteinExistence type="predicted"/>
<dbReference type="STRING" id="1036808.A0A0C3E158"/>
<dbReference type="InParanoid" id="A0A0C3E158"/>
<keyword evidence="3" id="KW-1185">Reference proteome</keyword>
<feature type="region of interest" description="Disordered" evidence="1">
    <location>
        <begin position="1"/>
        <end position="21"/>
    </location>
</feature>
<dbReference type="OrthoDB" id="2505473at2759"/>
<protein>
    <submittedName>
        <fullName evidence="2">Uncharacterized protein</fullName>
    </submittedName>
</protein>
<evidence type="ECO:0000313" key="2">
    <source>
        <dbReference type="EMBL" id="KIM66520.1"/>
    </source>
</evidence>
<sequence length="186" mass="21264">MERLVLDGEEQVELDPGEAEEHRRKYARRQLGLNADQYVELELELGSDGKEVRDSEVDLSAFLERQQISEPATFSTAPQEDDNDIDHDLDHITGSFKAYTRPKKGNVQAITWDKELEEMKQEKDAAEAAPDLKERFRAKVDKLRETPTMFKPRKQDNVIVAPPLPGEQGQKAPNEEMQDFLDELLG</sequence>
<dbReference type="AlphaFoldDB" id="A0A0C3E158"/>
<feature type="region of interest" description="Disordered" evidence="1">
    <location>
        <begin position="143"/>
        <end position="186"/>
    </location>
</feature>
<organism evidence="2 3">
    <name type="scientific">Scleroderma citrinum Foug A</name>
    <dbReference type="NCBI Taxonomy" id="1036808"/>
    <lineage>
        <taxon>Eukaryota</taxon>
        <taxon>Fungi</taxon>
        <taxon>Dikarya</taxon>
        <taxon>Basidiomycota</taxon>
        <taxon>Agaricomycotina</taxon>
        <taxon>Agaricomycetes</taxon>
        <taxon>Agaricomycetidae</taxon>
        <taxon>Boletales</taxon>
        <taxon>Sclerodermatineae</taxon>
        <taxon>Sclerodermataceae</taxon>
        <taxon>Scleroderma</taxon>
    </lineage>
</organism>
<dbReference type="EMBL" id="KN822017">
    <property type="protein sequence ID" value="KIM66520.1"/>
    <property type="molecule type" value="Genomic_DNA"/>
</dbReference>
<feature type="compositionally biased region" description="Acidic residues" evidence="1">
    <location>
        <begin position="7"/>
        <end position="18"/>
    </location>
</feature>
<reference evidence="2 3" key="1">
    <citation type="submission" date="2014-04" db="EMBL/GenBank/DDBJ databases">
        <authorList>
            <consortium name="DOE Joint Genome Institute"/>
            <person name="Kuo A."/>
            <person name="Kohler A."/>
            <person name="Nagy L.G."/>
            <person name="Floudas D."/>
            <person name="Copeland A."/>
            <person name="Barry K.W."/>
            <person name="Cichocki N."/>
            <person name="Veneault-Fourrey C."/>
            <person name="LaButti K."/>
            <person name="Lindquist E.A."/>
            <person name="Lipzen A."/>
            <person name="Lundell T."/>
            <person name="Morin E."/>
            <person name="Murat C."/>
            <person name="Sun H."/>
            <person name="Tunlid A."/>
            <person name="Henrissat B."/>
            <person name="Grigoriev I.V."/>
            <person name="Hibbett D.S."/>
            <person name="Martin F."/>
            <person name="Nordberg H.P."/>
            <person name="Cantor M.N."/>
            <person name="Hua S.X."/>
        </authorList>
    </citation>
    <scope>NUCLEOTIDE SEQUENCE [LARGE SCALE GENOMIC DNA]</scope>
    <source>
        <strain evidence="2 3">Foug A</strain>
    </source>
</reference>
<feature type="compositionally biased region" description="Acidic residues" evidence="1">
    <location>
        <begin position="176"/>
        <end position="186"/>
    </location>
</feature>
<accession>A0A0C3E158</accession>
<gene>
    <name evidence="2" type="ORF">SCLCIDRAFT_327297</name>
</gene>
<evidence type="ECO:0000313" key="3">
    <source>
        <dbReference type="Proteomes" id="UP000053989"/>
    </source>
</evidence>